<dbReference type="OrthoDB" id="2322499at2759"/>
<accession>A0A0C2YIG7</accession>
<evidence type="ECO:0000313" key="3">
    <source>
        <dbReference type="EMBL" id="KIM49548.1"/>
    </source>
</evidence>
<dbReference type="CDD" id="cd09917">
    <property type="entry name" value="F-box_SF"/>
    <property type="match status" value="1"/>
</dbReference>
<feature type="region of interest" description="Disordered" evidence="1">
    <location>
        <begin position="641"/>
        <end position="676"/>
    </location>
</feature>
<evidence type="ECO:0000259" key="2">
    <source>
        <dbReference type="PROSITE" id="PS50181"/>
    </source>
</evidence>
<dbReference type="AlphaFoldDB" id="A0A0C2YIG7"/>
<proteinExistence type="predicted"/>
<name>A0A0C2YIG7_HEBCY</name>
<dbReference type="Pfam" id="PF12937">
    <property type="entry name" value="F-box-like"/>
    <property type="match status" value="1"/>
</dbReference>
<dbReference type="STRING" id="686832.A0A0C2YIG7"/>
<keyword evidence="4" id="KW-1185">Reference proteome</keyword>
<evidence type="ECO:0000313" key="4">
    <source>
        <dbReference type="Proteomes" id="UP000053424"/>
    </source>
</evidence>
<feature type="domain" description="F-box" evidence="2">
    <location>
        <begin position="62"/>
        <end position="111"/>
    </location>
</feature>
<protein>
    <recommendedName>
        <fullName evidence="2">F-box domain-containing protein</fullName>
    </recommendedName>
</protein>
<sequence>MGKAPLSYLETTEDESMYSDVPTTSTKPVRGRKRKNPETATKEPKVTGRANAKRARGNRGILKELVEMPLDVLFEIFGCLEPIDLLQLSWTSKALRALLMNRTSASLWRQTFQNLPSPHPPECPDDLNEPQYTELLFRKACHFCGKSIGTIHVAWAARLRSCTKCLDIHLQRMGFEIKPYGHLLQRLLPRIELKKKYGQHKRGTAFACPKIDRAWIDQYESIDSTSAKRVWLEETMKRQTVIEDHAKACEEWSEIVQRRLEGQKGKVIDDRREQVREYIRDLGWGEELDLLKSWHDRPERIPIVDRAGRKELTDSVLGSLEQPLITFMEGAKARRLDSIHMGIASKRLNDLRAVRQAWVETLPANSIYPTSSELMRLPFVKDIFDNLSKGESLTEANLESVRLELDDLNVEWQENIKNELVEIASKGYEDDPVDPETVLTLATTFFACKTCYRVRLLRYPNILMHKCATTLDWQSSHEGEPEARFLKRHFQETFWNAKGHIVCEPAHRAFVVELVRLAGLDPVTATAGDMDAVDPIFECVPCNSVTKGRATMSWKTAVDHRFASDQHRDSTVTVKEIFKPVLLDESEASVVRPRMREEKERKLRDEEYNCYRNGMVCTRCKKTGNFLLLWKHFREEHKISNPTDEDIVPGIDSASNPPLYRHWPPRPADEVEGDDD</sequence>
<reference evidence="4" key="2">
    <citation type="submission" date="2015-01" db="EMBL/GenBank/DDBJ databases">
        <title>Evolutionary Origins and Diversification of the Mycorrhizal Mutualists.</title>
        <authorList>
            <consortium name="DOE Joint Genome Institute"/>
            <consortium name="Mycorrhizal Genomics Consortium"/>
            <person name="Kohler A."/>
            <person name="Kuo A."/>
            <person name="Nagy L.G."/>
            <person name="Floudas D."/>
            <person name="Copeland A."/>
            <person name="Barry K.W."/>
            <person name="Cichocki N."/>
            <person name="Veneault-Fourrey C."/>
            <person name="LaButti K."/>
            <person name="Lindquist E.A."/>
            <person name="Lipzen A."/>
            <person name="Lundell T."/>
            <person name="Morin E."/>
            <person name="Murat C."/>
            <person name="Riley R."/>
            <person name="Ohm R."/>
            <person name="Sun H."/>
            <person name="Tunlid A."/>
            <person name="Henrissat B."/>
            <person name="Grigoriev I.V."/>
            <person name="Hibbett D.S."/>
            <person name="Martin F."/>
        </authorList>
    </citation>
    <scope>NUCLEOTIDE SEQUENCE [LARGE SCALE GENOMIC DNA]</scope>
    <source>
        <strain evidence="4">h7</strain>
    </source>
</reference>
<dbReference type="InterPro" id="IPR001810">
    <property type="entry name" value="F-box_dom"/>
</dbReference>
<gene>
    <name evidence="3" type="ORF">M413DRAFT_21749</name>
</gene>
<reference evidence="3 4" key="1">
    <citation type="submission" date="2014-04" db="EMBL/GenBank/DDBJ databases">
        <authorList>
            <consortium name="DOE Joint Genome Institute"/>
            <person name="Kuo A."/>
            <person name="Gay G."/>
            <person name="Dore J."/>
            <person name="Kohler A."/>
            <person name="Nagy L.G."/>
            <person name="Floudas D."/>
            <person name="Copeland A."/>
            <person name="Barry K.W."/>
            <person name="Cichocki N."/>
            <person name="Veneault-Fourrey C."/>
            <person name="LaButti K."/>
            <person name="Lindquist E.A."/>
            <person name="Lipzen A."/>
            <person name="Lundell T."/>
            <person name="Morin E."/>
            <person name="Murat C."/>
            <person name="Sun H."/>
            <person name="Tunlid A."/>
            <person name="Henrissat B."/>
            <person name="Grigoriev I.V."/>
            <person name="Hibbett D.S."/>
            <person name="Martin F."/>
            <person name="Nordberg H.P."/>
            <person name="Cantor M.N."/>
            <person name="Hua S.X."/>
        </authorList>
    </citation>
    <scope>NUCLEOTIDE SEQUENCE [LARGE SCALE GENOMIC DNA]</scope>
    <source>
        <strain evidence="4">h7</strain>
    </source>
</reference>
<dbReference type="PROSITE" id="PS50181">
    <property type="entry name" value="FBOX"/>
    <property type="match status" value="1"/>
</dbReference>
<dbReference type="Proteomes" id="UP000053424">
    <property type="component" value="Unassembled WGS sequence"/>
</dbReference>
<evidence type="ECO:0000256" key="1">
    <source>
        <dbReference type="SAM" id="MobiDB-lite"/>
    </source>
</evidence>
<dbReference type="SMART" id="SM00256">
    <property type="entry name" value="FBOX"/>
    <property type="match status" value="1"/>
</dbReference>
<organism evidence="3 4">
    <name type="scientific">Hebeloma cylindrosporum</name>
    <dbReference type="NCBI Taxonomy" id="76867"/>
    <lineage>
        <taxon>Eukaryota</taxon>
        <taxon>Fungi</taxon>
        <taxon>Dikarya</taxon>
        <taxon>Basidiomycota</taxon>
        <taxon>Agaricomycotina</taxon>
        <taxon>Agaricomycetes</taxon>
        <taxon>Agaricomycetidae</taxon>
        <taxon>Agaricales</taxon>
        <taxon>Agaricineae</taxon>
        <taxon>Hymenogastraceae</taxon>
        <taxon>Hebeloma</taxon>
    </lineage>
</organism>
<dbReference type="SUPFAM" id="SSF81383">
    <property type="entry name" value="F-box domain"/>
    <property type="match status" value="1"/>
</dbReference>
<feature type="region of interest" description="Disordered" evidence="1">
    <location>
        <begin position="1"/>
        <end position="54"/>
    </location>
</feature>
<dbReference type="HOGENOM" id="CLU_010790_2_1_1"/>
<dbReference type="InterPro" id="IPR036047">
    <property type="entry name" value="F-box-like_dom_sf"/>
</dbReference>
<dbReference type="EMBL" id="KN831768">
    <property type="protein sequence ID" value="KIM49548.1"/>
    <property type="molecule type" value="Genomic_DNA"/>
</dbReference>
<feature type="compositionally biased region" description="Basic and acidic residues" evidence="1">
    <location>
        <begin position="36"/>
        <end position="46"/>
    </location>
</feature>